<dbReference type="UniPathway" id="UPA00035">
    <property type="reaction ID" value="UER00042"/>
</dbReference>
<feature type="domain" description="N-(5'phosphoribosyl) anthranilate isomerase (PRAI)" evidence="8">
    <location>
        <begin position="3"/>
        <end position="175"/>
    </location>
</feature>
<evidence type="ECO:0000256" key="3">
    <source>
        <dbReference type="ARBA" id="ARBA00022605"/>
    </source>
</evidence>
<dbReference type="InterPro" id="IPR001240">
    <property type="entry name" value="PRAI_dom"/>
</dbReference>
<evidence type="ECO:0000256" key="2">
    <source>
        <dbReference type="ARBA" id="ARBA00012572"/>
    </source>
</evidence>
<dbReference type="CDD" id="cd00405">
    <property type="entry name" value="PRAI"/>
    <property type="match status" value="1"/>
</dbReference>
<comment type="pathway">
    <text evidence="1">Amino-acid biosynthesis; L-tryptophan biosynthesis; L-tryptophan from chorismate: step 3/5.</text>
</comment>
<dbReference type="AlphaFoldDB" id="A0A381R7J0"/>
<dbReference type="Gene3D" id="3.20.20.70">
    <property type="entry name" value="Aldolase class I"/>
    <property type="match status" value="1"/>
</dbReference>
<dbReference type="InterPro" id="IPR013785">
    <property type="entry name" value="Aldolase_TIM"/>
</dbReference>
<dbReference type="GO" id="GO:0000162">
    <property type="term" value="P:L-tryptophan biosynthetic process"/>
    <property type="evidence" value="ECO:0007669"/>
    <property type="project" value="UniProtKB-UniPathway"/>
</dbReference>
<dbReference type="EC" id="5.3.1.24" evidence="2"/>
<evidence type="ECO:0000256" key="7">
    <source>
        <dbReference type="SAM" id="MobiDB-lite"/>
    </source>
</evidence>
<keyword evidence="3" id="KW-0028">Amino-acid biosynthesis</keyword>
<dbReference type="PANTHER" id="PTHR42894:SF1">
    <property type="entry name" value="N-(5'-PHOSPHORIBOSYL)ANTHRANILATE ISOMERASE"/>
    <property type="match status" value="1"/>
</dbReference>
<protein>
    <recommendedName>
        <fullName evidence="2">phosphoribosylanthranilate isomerase</fullName>
        <ecNumber evidence="2">5.3.1.24</ecNumber>
    </recommendedName>
</protein>
<gene>
    <name evidence="9" type="ORF">METZ01_LOCUS38347</name>
</gene>
<proteinExistence type="inferred from homology"/>
<dbReference type="GO" id="GO:0004640">
    <property type="term" value="F:phosphoribosylanthranilate isomerase activity"/>
    <property type="evidence" value="ECO:0007669"/>
    <property type="project" value="UniProtKB-EC"/>
</dbReference>
<evidence type="ECO:0000256" key="5">
    <source>
        <dbReference type="ARBA" id="ARBA00023141"/>
    </source>
</evidence>
<reference evidence="9" key="1">
    <citation type="submission" date="2018-05" db="EMBL/GenBank/DDBJ databases">
        <authorList>
            <person name="Lanie J.A."/>
            <person name="Ng W.-L."/>
            <person name="Kazmierczak K.M."/>
            <person name="Andrzejewski T.M."/>
            <person name="Davidsen T.M."/>
            <person name="Wayne K.J."/>
            <person name="Tettelin H."/>
            <person name="Glass J.I."/>
            <person name="Rusch D."/>
            <person name="Podicherti R."/>
            <person name="Tsui H.-C.T."/>
            <person name="Winkler M.E."/>
        </authorList>
    </citation>
    <scope>NUCLEOTIDE SEQUENCE</scope>
</reference>
<evidence type="ECO:0000256" key="6">
    <source>
        <dbReference type="ARBA" id="ARBA00023235"/>
    </source>
</evidence>
<feature type="region of interest" description="Disordered" evidence="7">
    <location>
        <begin position="185"/>
        <end position="205"/>
    </location>
</feature>
<keyword evidence="6" id="KW-0413">Isomerase</keyword>
<dbReference type="InterPro" id="IPR011060">
    <property type="entry name" value="RibuloseP-bd_barrel"/>
</dbReference>
<evidence type="ECO:0000256" key="4">
    <source>
        <dbReference type="ARBA" id="ARBA00022822"/>
    </source>
</evidence>
<dbReference type="EMBL" id="UINC01001638">
    <property type="protein sequence ID" value="SUZ85493.1"/>
    <property type="molecule type" value="Genomic_DNA"/>
</dbReference>
<feature type="compositionally biased region" description="Basic and acidic residues" evidence="7">
    <location>
        <begin position="195"/>
        <end position="205"/>
    </location>
</feature>
<evidence type="ECO:0000256" key="1">
    <source>
        <dbReference type="ARBA" id="ARBA00004664"/>
    </source>
</evidence>
<keyword evidence="5" id="KW-0057">Aromatic amino acid biosynthesis</keyword>
<accession>A0A381R7J0</accession>
<dbReference type="Pfam" id="PF00697">
    <property type="entry name" value="PRAI"/>
    <property type="match status" value="1"/>
</dbReference>
<dbReference type="PANTHER" id="PTHR42894">
    <property type="entry name" value="N-(5'-PHOSPHORIBOSYL)ANTHRANILATE ISOMERASE"/>
    <property type="match status" value="1"/>
</dbReference>
<organism evidence="9">
    <name type="scientific">marine metagenome</name>
    <dbReference type="NCBI Taxonomy" id="408172"/>
    <lineage>
        <taxon>unclassified sequences</taxon>
        <taxon>metagenomes</taxon>
        <taxon>ecological metagenomes</taxon>
    </lineage>
</organism>
<keyword evidence="4" id="KW-0822">Tryptophan biosynthesis</keyword>
<dbReference type="InterPro" id="IPR044643">
    <property type="entry name" value="TrpF_fam"/>
</dbReference>
<name>A0A381R7J0_9ZZZZ</name>
<evidence type="ECO:0000259" key="8">
    <source>
        <dbReference type="Pfam" id="PF00697"/>
    </source>
</evidence>
<sequence length="205" mass="22015">MGADALGFNFVPGSPRQIRTATARDIVRRLPGGVLTVGIFRDELKERVVEVTHEAGLKAAQLHGRESTDDSAWVAQRVPYLIKGFAAGDSAIDNLDLYSASAVLLDAPEPGSGEVFDWSMLDGSERGRPLILAGGLHPENVAQAVRTVRPWGVDVASGVESSAGAKDPVKVREFILNARAAEAALEPTGQEFDPDAPRPYDWRDE</sequence>
<dbReference type="SUPFAM" id="SSF51366">
    <property type="entry name" value="Ribulose-phoshate binding barrel"/>
    <property type="match status" value="1"/>
</dbReference>
<evidence type="ECO:0000313" key="9">
    <source>
        <dbReference type="EMBL" id="SUZ85493.1"/>
    </source>
</evidence>
<dbReference type="HAMAP" id="MF_00135">
    <property type="entry name" value="PRAI"/>
    <property type="match status" value="1"/>
</dbReference>